<dbReference type="KEGG" id="hsk:H4317_09480"/>
<protein>
    <submittedName>
        <fullName evidence="2">DUF2911 domain-containing protein</fullName>
    </submittedName>
</protein>
<feature type="chain" id="PRO_5028946416" evidence="1">
    <location>
        <begin position="29"/>
        <end position="307"/>
    </location>
</feature>
<sequence>MRLFVRPLTIALASGVLLSLLSGPAAYAQTSSSPMPATAAASLLPLPQASPHVVLNHTIGLSEVTVDYHAPSVRNRAIWEGLVPYNQIWRAGANENTVITFADTVRVNGKTLPAGQYSFYVFPRSDQDWDMVFNRVTTHWGTEKYDEKDDVLRVPVVPEATEFHETLLYWFSDVKPGSAHLNLSWEKKTVSLFIDTNVQARVVAGIEKAVAQRPGDWQLLAQAADYLVQNNLNAERALYFINESIRLRDVYTNNWIKARLLASKLDYDTAIVYGRKAIKLGDKDDEAFRAQLPSMRVSLIEWQGKAY</sequence>
<dbReference type="Pfam" id="PF11138">
    <property type="entry name" value="DUF2911"/>
    <property type="match status" value="1"/>
</dbReference>
<feature type="signal peptide" evidence="1">
    <location>
        <begin position="1"/>
        <end position="28"/>
    </location>
</feature>
<dbReference type="InterPro" id="IPR021314">
    <property type="entry name" value="DUF2911"/>
</dbReference>
<proteinExistence type="predicted"/>
<dbReference type="RefSeq" id="WP_185889874.1">
    <property type="nucleotide sequence ID" value="NZ_CP060202.1"/>
</dbReference>
<gene>
    <name evidence="2" type="ORF">H4317_09480</name>
</gene>
<dbReference type="AlphaFoldDB" id="A0A7G7WCA7"/>
<dbReference type="Proteomes" id="UP000515489">
    <property type="component" value="Chromosome"/>
</dbReference>
<reference evidence="2 3" key="1">
    <citation type="submission" date="2020-08" db="EMBL/GenBank/DDBJ databases">
        <title>Hymenobacter sp. S2-20-2 genome sequencing.</title>
        <authorList>
            <person name="Jin L."/>
        </authorList>
    </citation>
    <scope>NUCLEOTIDE SEQUENCE [LARGE SCALE GENOMIC DNA]</scope>
    <source>
        <strain evidence="2 3">S2-20-2</strain>
    </source>
</reference>
<keyword evidence="1" id="KW-0732">Signal</keyword>
<name>A0A7G7WCA7_9BACT</name>
<organism evidence="2 3">
    <name type="scientific">Hymenobacter sediminicola</name>
    <dbReference type="NCBI Taxonomy" id="2761579"/>
    <lineage>
        <taxon>Bacteria</taxon>
        <taxon>Pseudomonadati</taxon>
        <taxon>Bacteroidota</taxon>
        <taxon>Cytophagia</taxon>
        <taxon>Cytophagales</taxon>
        <taxon>Hymenobacteraceae</taxon>
        <taxon>Hymenobacter</taxon>
    </lineage>
</organism>
<dbReference type="EMBL" id="CP060202">
    <property type="protein sequence ID" value="QNH64000.1"/>
    <property type="molecule type" value="Genomic_DNA"/>
</dbReference>
<evidence type="ECO:0000256" key="1">
    <source>
        <dbReference type="SAM" id="SignalP"/>
    </source>
</evidence>
<evidence type="ECO:0000313" key="3">
    <source>
        <dbReference type="Proteomes" id="UP000515489"/>
    </source>
</evidence>
<keyword evidence="3" id="KW-1185">Reference proteome</keyword>
<accession>A0A7G7WCA7</accession>
<evidence type="ECO:0000313" key="2">
    <source>
        <dbReference type="EMBL" id="QNH64000.1"/>
    </source>
</evidence>